<proteinExistence type="predicted"/>
<comment type="caution">
    <text evidence="1">The sequence shown here is derived from an EMBL/GenBank/DDBJ whole genome shotgun (WGS) entry which is preliminary data.</text>
</comment>
<organism evidence="1">
    <name type="scientific">mine drainage metagenome</name>
    <dbReference type="NCBI Taxonomy" id="410659"/>
    <lineage>
        <taxon>unclassified sequences</taxon>
        <taxon>metagenomes</taxon>
        <taxon>ecological metagenomes</taxon>
    </lineage>
</organism>
<accession>E6PLD4</accession>
<name>E6PLD4_9ZZZZ</name>
<dbReference type="AlphaFoldDB" id="E6PLD4"/>
<protein>
    <submittedName>
        <fullName evidence="1">Uncharacterized protein</fullName>
    </submittedName>
</protein>
<gene>
    <name evidence="1" type="ORF">CARN2_2002</name>
</gene>
<dbReference type="EMBL" id="CABM01000011">
    <property type="protein sequence ID" value="CBH95735.1"/>
    <property type="molecule type" value="Genomic_DNA"/>
</dbReference>
<sequence>MLLHMNTETSQSWSQPGMQWAMKASLHLPL</sequence>
<evidence type="ECO:0000313" key="1">
    <source>
        <dbReference type="EMBL" id="CBH95735.1"/>
    </source>
</evidence>
<reference evidence="1" key="1">
    <citation type="submission" date="2009-10" db="EMBL/GenBank/DDBJ databases">
        <title>Diversity of trophic interactions inside an arsenic-rich microbial ecosystem.</title>
        <authorList>
            <person name="Bertin P.N."/>
            <person name="Heinrich-Salmeron A."/>
            <person name="Pelletier E."/>
            <person name="Goulhen-Chollet F."/>
            <person name="Arsene-Ploetze F."/>
            <person name="Gallien S."/>
            <person name="Calteau A."/>
            <person name="Vallenet D."/>
            <person name="Casiot C."/>
            <person name="Chane-Woon-Ming B."/>
            <person name="Giloteaux L."/>
            <person name="Barakat M."/>
            <person name="Bonnefoy V."/>
            <person name="Bruneel O."/>
            <person name="Chandler M."/>
            <person name="Cleiss J."/>
            <person name="Duran R."/>
            <person name="Elbaz-Poulichet F."/>
            <person name="Fonknechten N."/>
            <person name="Lauga B."/>
            <person name="Mornico D."/>
            <person name="Ortet P."/>
            <person name="Schaeffer C."/>
            <person name="Siguier P."/>
            <person name="Alexander Thil Smith A."/>
            <person name="Van Dorsselaer A."/>
            <person name="Weissenbach J."/>
            <person name="Medigue C."/>
            <person name="Le Paslier D."/>
        </authorList>
    </citation>
    <scope>NUCLEOTIDE SEQUENCE</scope>
</reference>